<feature type="region of interest" description="Disordered" evidence="1">
    <location>
        <begin position="132"/>
        <end position="168"/>
    </location>
</feature>
<protein>
    <submittedName>
        <fullName evidence="3">Erythroid differentiation-related factor 1</fullName>
    </submittedName>
</protein>
<organism evidence="3 4">
    <name type="scientific">Hondaea fermentalgiana</name>
    <dbReference type="NCBI Taxonomy" id="2315210"/>
    <lineage>
        <taxon>Eukaryota</taxon>
        <taxon>Sar</taxon>
        <taxon>Stramenopiles</taxon>
        <taxon>Bigyra</taxon>
        <taxon>Labyrinthulomycetes</taxon>
        <taxon>Thraustochytrida</taxon>
        <taxon>Thraustochytriidae</taxon>
        <taxon>Hondaea</taxon>
    </lineage>
</organism>
<comment type="caution">
    <text evidence="3">The sequence shown here is derived from an EMBL/GenBank/DDBJ whole genome shotgun (WGS) entry which is preliminary data.</text>
</comment>
<dbReference type="PANTHER" id="PTHR15000">
    <property type="entry name" value="ERYTHROID DIFFERENTIATION-RELATED FACTOR 1"/>
    <property type="match status" value="1"/>
</dbReference>
<dbReference type="Pfam" id="PF23788">
    <property type="entry name" value="EDRF1_N"/>
    <property type="match status" value="1"/>
</dbReference>
<feature type="region of interest" description="Disordered" evidence="1">
    <location>
        <begin position="708"/>
        <end position="745"/>
    </location>
</feature>
<evidence type="ECO:0000313" key="3">
    <source>
        <dbReference type="EMBL" id="GBG33407.1"/>
    </source>
</evidence>
<gene>
    <name evidence="3" type="ORF">FCC1311_096302</name>
</gene>
<accession>A0A2R5GR96</accession>
<dbReference type="InParanoid" id="A0A2R5GR96"/>
<feature type="compositionally biased region" description="Basic and acidic residues" evidence="1">
    <location>
        <begin position="34"/>
        <end position="50"/>
    </location>
</feature>
<name>A0A2R5GR96_9STRA</name>
<feature type="compositionally biased region" description="Low complexity" evidence="1">
    <location>
        <begin position="20"/>
        <end position="33"/>
    </location>
</feature>
<dbReference type="OrthoDB" id="46207at2759"/>
<keyword evidence="4" id="KW-1185">Reference proteome</keyword>
<dbReference type="PANTHER" id="PTHR15000:SF1">
    <property type="entry name" value="ERYTHROID DIFFERENTIATION-RELATED FACTOR 1"/>
    <property type="match status" value="1"/>
</dbReference>
<feature type="region of interest" description="Disordered" evidence="1">
    <location>
        <begin position="406"/>
        <end position="470"/>
    </location>
</feature>
<reference evidence="3 4" key="1">
    <citation type="submission" date="2017-12" db="EMBL/GenBank/DDBJ databases">
        <title>Sequencing, de novo assembly and annotation of complete genome of a new Thraustochytrid species, strain FCC1311.</title>
        <authorList>
            <person name="Sedici K."/>
            <person name="Godart F."/>
            <person name="Aiese Cigliano R."/>
            <person name="Sanseverino W."/>
            <person name="Barakat M."/>
            <person name="Ortet P."/>
            <person name="Marechal E."/>
            <person name="Cagnac O."/>
            <person name="Amato A."/>
        </authorList>
    </citation>
    <scope>NUCLEOTIDE SEQUENCE [LARGE SCALE GENOMIC DNA]</scope>
</reference>
<feature type="compositionally biased region" description="Acidic residues" evidence="1">
    <location>
        <begin position="722"/>
        <end position="733"/>
    </location>
</feature>
<dbReference type="EMBL" id="BEYU01000154">
    <property type="protein sequence ID" value="GBG33407.1"/>
    <property type="molecule type" value="Genomic_DNA"/>
</dbReference>
<feature type="compositionally biased region" description="Polar residues" evidence="1">
    <location>
        <begin position="135"/>
        <end position="160"/>
    </location>
</feature>
<dbReference type="AlphaFoldDB" id="A0A2R5GR96"/>
<sequence>MNSWAAVAKAGVSAKEDKAPSQPQHPARQAQQQRQHEQRDRHAVEPRNELPDNNGTTVAILVGPARQDEPPKTVPADSAQECTTITLQRLSFDPWQRPNSNHNSSKQRIISTVQLFHFERLDPDTDLRVCRPSTPDFSNFDTSAQASDPNGPSLGKSQTPNDPPGWAGLWQHDGSANVDANTEVLSLLDSAFDKGRQPDVIGSSQSLKALFSMPYTDRPVSVFIHRVGRALLVESGEEDPGREATHLLVVGSKLLVFQDPETEAGNLSVRLHEASEQLSGSECLDFYLENRLAGVQRFALCLHSQGRVRDWRLYATEDIPRLEGHHAPFEDNRKLACSFSPQILEQRAAQLLAFLRERLVDGRTYWLFKGANSNQVHLCQPASSNWMYSMAMLSYRMALSYAQKRRKLDVRPPEQASSQATHAVDPPFSGKNASKRNKELGKAARRGGGGAYKNRRAHGNGGDGDGSDAKDTEKHAQYLFFLRRERELLSKSIEILEEISTAGGPSRDLLQASLHEKVAQTFLDQVPWAQERARERAWKQTSPPSEDAEGGVVALVGTAVQHWHKAAARLAACPDTEALPSEGMKQSMRDLQARLQATVFGCYMLTARAHASVGKNREAIRTITQGLSGKGTFDRWFPDWVSTHKPVDVVRGYSFLGDTLMGLCKRALRSSNRGPGPQSSVKWLEYSETVRGEVLACVALRGQSQASNGAFNKGRDHGKDKDEDEVENEDEDNDMSKPALSPGEHSENTCAAELLVRGALQVYLAAHTEAKRSADQALLRETDWKLGNACNELGKLLLAVHALEAAKVALEAGVERFAQSDARANAIALLLNLNHLYRGLGLASAQATQKGKSTSSSTSSSASSGQAQTSQQSSVQEQAPASQLREGADRLRDQEAFIQKGTDYLEQARRLAGAAGNPAVELELAMNEMIRGVWLRGHCSGDLETLDPLARRFTIYCTQEAITHLRAALSRYEPLQATQAVAVEKAAAVHYHLGAHFAWIAKQHTDASLAALTTTNRRLTRELAVRHFRQALAGLPQGASQDQCRSELAALQQAARGA</sequence>
<dbReference type="Proteomes" id="UP000241890">
    <property type="component" value="Unassembled WGS sequence"/>
</dbReference>
<feature type="region of interest" description="Disordered" evidence="1">
    <location>
        <begin position="851"/>
        <end position="887"/>
    </location>
</feature>
<dbReference type="InterPro" id="IPR056582">
    <property type="entry name" value="EDRF1_N"/>
</dbReference>
<feature type="compositionally biased region" description="Low complexity" evidence="1">
    <location>
        <begin position="851"/>
        <end position="874"/>
    </location>
</feature>
<evidence type="ECO:0000313" key="4">
    <source>
        <dbReference type="Proteomes" id="UP000241890"/>
    </source>
</evidence>
<feature type="region of interest" description="Disordered" evidence="1">
    <location>
        <begin position="1"/>
        <end position="56"/>
    </location>
</feature>
<evidence type="ECO:0000256" key="1">
    <source>
        <dbReference type="SAM" id="MobiDB-lite"/>
    </source>
</evidence>
<dbReference type="GO" id="GO:0045893">
    <property type="term" value="P:positive regulation of DNA-templated transcription"/>
    <property type="evidence" value="ECO:0007669"/>
    <property type="project" value="TreeGrafter"/>
</dbReference>
<proteinExistence type="predicted"/>
<feature type="domain" description="EDRF1 N-terminal" evidence="2">
    <location>
        <begin position="245"/>
        <end position="378"/>
    </location>
</feature>
<evidence type="ECO:0000259" key="2">
    <source>
        <dbReference type="Pfam" id="PF23788"/>
    </source>
</evidence>